<accession>A0A9P7QEG0</accession>
<dbReference type="Proteomes" id="UP000707071">
    <property type="component" value="Unassembled WGS sequence"/>
</dbReference>
<proteinExistence type="predicted"/>
<evidence type="ECO:0008006" key="4">
    <source>
        <dbReference type="Google" id="ProtNLM"/>
    </source>
</evidence>
<name>A0A9P7QEG0_9HYPO</name>
<dbReference type="AlphaFoldDB" id="A0A9P7QEG0"/>
<organism evidence="2 3">
    <name type="scientific">Claviceps aff. purpurea</name>
    <dbReference type="NCBI Taxonomy" id="1967640"/>
    <lineage>
        <taxon>Eukaryota</taxon>
        <taxon>Fungi</taxon>
        <taxon>Dikarya</taxon>
        <taxon>Ascomycota</taxon>
        <taxon>Pezizomycotina</taxon>
        <taxon>Sordariomycetes</taxon>
        <taxon>Hypocreomycetidae</taxon>
        <taxon>Hypocreales</taxon>
        <taxon>Clavicipitaceae</taxon>
        <taxon>Claviceps</taxon>
    </lineage>
</organism>
<sequence>MIGVGFLNTRDRRLALTSIIVAIILVVALSSPQSYITSRRFGKHKDRVETLHTEPPHTETPDQPKYLDESEWNPPPIQDPFPSLATSPPPPIPAWNVAKQDLHKNYGLSYRPPLFIGFTRGWPLLLQAVVSYITAGWPAEQIYVVENTGTQWANAQGRLSLQNPFYLSHEVLKEKLHVNVVQTPVLLNFAQLQNFYVHLAHENHWPQYFWSHMDVLVLSWEDGHEDRPRPGDEDYKTLYEYALAELNTTLRSNDRWATRFFAYDTLTLVNRAAYDDVGGWDTYIPYYMTDCDMHSRLLMRNWTLDDRLAGIISDVSTTLKDLRVLYRDPAAEMGFMDPNPAAPEKLNETHEEVRTTAAAITNPLSRAAEKEDEGALSSDTWTSRLKYWQTLRETVAEMERYKHGSRGRNTWQAGQRGGQGEPYYYPARGVQMSFEMLTEAGRRIYAEKWGHRDCDLLREGGPKVEDQWRVAHDWE</sequence>
<evidence type="ECO:0000256" key="1">
    <source>
        <dbReference type="SAM" id="MobiDB-lite"/>
    </source>
</evidence>
<gene>
    <name evidence="2" type="ORF">E4U09_007468</name>
</gene>
<keyword evidence="3" id="KW-1185">Reference proteome</keyword>
<feature type="compositionally biased region" description="Basic and acidic residues" evidence="1">
    <location>
        <begin position="46"/>
        <end position="68"/>
    </location>
</feature>
<protein>
    <recommendedName>
        <fullName evidence="4">Glycosyl transferase family 8 protein</fullName>
    </recommendedName>
</protein>
<feature type="region of interest" description="Disordered" evidence="1">
    <location>
        <begin position="46"/>
        <end position="72"/>
    </location>
</feature>
<reference evidence="2 3" key="1">
    <citation type="journal article" date="2020" name="bioRxiv">
        <title>Whole genome comparisons of ergot fungi reveals the divergence and evolution of species within the genus Claviceps are the result of varying mechanisms driving genome evolution and host range expansion.</title>
        <authorList>
            <person name="Wyka S.A."/>
            <person name="Mondo S.J."/>
            <person name="Liu M."/>
            <person name="Dettman J."/>
            <person name="Nalam V."/>
            <person name="Broders K.D."/>
        </authorList>
    </citation>
    <scope>NUCLEOTIDE SEQUENCE [LARGE SCALE GENOMIC DNA]</scope>
    <source>
        <strain evidence="2 3">Clav52</strain>
    </source>
</reference>
<evidence type="ECO:0000313" key="3">
    <source>
        <dbReference type="Proteomes" id="UP000707071"/>
    </source>
</evidence>
<evidence type="ECO:0000313" key="2">
    <source>
        <dbReference type="EMBL" id="KAG6285120.1"/>
    </source>
</evidence>
<comment type="caution">
    <text evidence="2">The sequence shown here is derived from an EMBL/GenBank/DDBJ whole genome shotgun (WGS) entry which is preliminary data.</text>
</comment>
<dbReference type="EMBL" id="SRRH01000765">
    <property type="protein sequence ID" value="KAG6285120.1"/>
    <property type="molecule type" value="Genomic_DNA"/>
</dbReference>